<dbReference type="Pfam" id="PF01523">
    <property type="entry name" value="PmbA_TldD_1st"/>
    <property type="match status" value="1"/>
</dbReference>
<organism evidence="7 8">
    <name type="scientific">Viridibacterium curvum</name>
    <dbReference type="NCBI Taxonomy" id="1101404"/>
    <lineage>
        <taxon>Bacteria</taxon>
        <taxon>Pseudomonadati</taxon>
        <taxon>Pseudomonadota</taxon>
        <taxon>Betaproteobacteria</taxon>
        <taxon>Rhodocyclales</taxon>
        <taxon>Rhodocyclaceae</taxon>
        <taxon>Viridibacterium</taxon>
    </lineage>
</organism>
<feature type="domain" description="Metalloprotease TldD/E N-terminal" evidence="5">
    <location>
        <begin position="18"/>
        <end position="80"/>
    </location>
</feature>
<dbReference type="InterPro" id="IPR036059">
    <property type="entry name" value="TldD/PmbA_sf"/>
</dbReference>
<dbReference type="SUPFAM" id="SSF111283">
    <property type="entry name" value="Putative modulator of DNA gyrase, PmbA/TldD"/>
    <property type="match status" value="1"/>
</dbReference>
<evidence type="ECO:0000256" key="3">
    <source>
        <dbReference type="ARBA" id="ARBA00022801"/>
    </source>
</evidence>
<dbReference type="Gene3D" id="3.30.2290.10">
    <property type="entry name" value="PmbA/TldD superfamily"/>
    <property type="match status" value="1"/>
</dbReference>
<name>A0ABP9QSK6_9RHOO</name>
<comment type="caution">
    <text evidence="7">The sequence shown here is derived from an EMBL/GenBank/DDBJ whole genome shotgun (WGS) entry which is preliminary data.</text>
</comment>
<dbReference type="InterPro" id="IPR045569">
    <property type="entry name" value="Metalloprtase-TldD/E_C"/>
</dbReference>
<keyword evidence="4" id="KW-0482">Metalloprotease</keyword>
<dbReference type="InterPro" id="IPR051463">
    <property type="entry name" value="Peptidase_U62_metallo"/>
</dbReference>
<protein>
    <submittedName>
        <fullName evidence="7">TldD/PmbA family protein</fullName>
    </submittedName>
</protein>
<evidence type="ECO:0000313" key="7">
    <source>
        <dbReference type="EMBL" id="GAA5166589.1"/>
    </source>
</evidence>
<keyword evidence="3" id="KW-0378">Hydrolase</keyword>
<accession>A0ABP9QSK6</accession>
<evidence type="ECO:0000256" key="2">
    <source>
        <dbReference type="ARBA" id="ARBA00022670"/>
    </source>
</evidence>
<dbReference type="Proteomes" id="UP001500547">
    <property type="component" value="Unassembled WGS sequence"/>
</dbReference>
<comment type="similarity">
    <text evidence="1">Belongs to the peptidase U62 family.</text>
</comment>
<keyword evidence="8" id="KW-1185">Reference proteome</keyword>
<feature type="domain" description="Metalloprotease TldD/E C-terminal" evidence="6">
    <location>
        <begin position="228"/>
        <end position="471"/>
    </location>
</feature>
<dbReference type="EMBL" id="BAABLD010000008">
    <property type="protein sequence ID" value="GAA5166589.1"/>
    <property type="molecule type" value="Genomic_DNA"/>
</dbReference>
<evidence type="ECO:0000259" key="5">
    <source>
        <dbReference type="Pfam" id="PF01523"/>
    </source>
</evidence>
<keyword evidence="2" id="KW-0645">Protease</keyword>
<dbReference type="InterPro" id="IPR002510">
    <property type="entry name" value="Metalloprtase-TldD/E_N"/>
</dbReference>
<dbReference type="PANTHER" id="PTHR30624:SF10">
    <property type="entry name" value="CONSERVED PROTEIN"/>
    <property type="match status" value="1"/>
</dbReference>
<proteinExistence type="inferred from homology"/>
<evidence type="ECO:0000256" key="1">
    <source>
        <dbReference type="ARBA" id="ARBA00005836"/>
    </source>
</evidence>
<evidence type="ECO:0000313" key="8">
    <source>
        <dbReference type="Proteomes" id="UP001500547"/>
    </source>
</evidence>
<evidence type="ECO:0000259" key="6">
    <source>
        <dbReference type="Pfam" id="PF19289"/>
    </source>
</evidence>
<dbReference type="PANTHER" id="PTHR30624">
    <property type="entry name" value="UNCHARACTERIZED PROTEIN TLDD AND PMBA"/>
    <property type="match status" value="1"/>
</dbReference>
<dbReference type="RefSeq" id="WP_345533202.1">
    <property type="nucleotide sequence ID" value="NZ_BAABLD010000008.1"/>
</dbReference>
<dbReference type="InterPro" id="IPR035068">
    <property type="entry name" value="TldD/PmbA_N"/>
</dbReference>
<reference evidence="8" key="1">
    <citation type="journal article" date="2019" name="Int. J. Syst. Evol. Microbiol.">
        <title>The Global Catalogue of Microorganisms (GCM) 10K type strain sequencing project: providing services to taxonomists for standard genome sequencing and annotation.</title>
        <authorList>
            <consortium name="The Broad Institute Genomics Platform"/>
            <consortium name="The Broad Institute Genome Sequencing Center for Infectious Disease"/>
            <person name="Wu L."/>
            <person name="Ma J."/>
        </authorList>
    </citation>
    <scope>NUCLEOTIDE SEQUENCE [LARGE SCALE GENOMIC DNA]</scope>
    <source>
        <strain evidence="8">JCM 18715</strain>
    </source>
</reference>
<gene>
    <name evidence="7" type="ORF">GCM10025770_23930</name>
</gene>
<evidence type="ECO:0000256" key="4">
    <source>
        <dbReference type="ARBA" id="ARBA00023049"/>
    </source>
</evidence>
<sequence>MDNIRSLFRQLAPAVDFCSLRLLDERSERTSVRQNVLQPLNTSLDRGAMITVIHRGGYGYAATSDLSAAGLKAAIAKAQDWAAASAGRSVVDYSAIELPRPQGVYASPQSGAAQPSRREIIDILMAESVACPLDPRIVDWSASLWTIACDQLYLTADGAEIAQQFRYVMPDLSVSANAGSETQTRSFAGGGLCQQGDLALLRDSGFIGCAPGIAREALALLEAPNCPTGRMDLLLMPAQMMLQIHESIGHPLELDRILGDERNFAGTSFVTLDMFGHYQYGSRLLNVTFDPTRPEQFASYGWDDDGSPAEKVFVIRDGILQRPLGGAISQARAGIDGAASSRASSWNRPPLDRMSNLNIEPGDSTLDEMIAGVERGVLMDANISWSIDDSRNKFQFGCEYGRLIENGELTSVVRNPNYRGISATFWRSLRAVGNADSVAVMGTPFCGKAEPSQIIRVGHASPACLFSDVEVFGAEA</sequence>
<dbReference type="Pfam" id="PF19289">
    <property type="entry name" value="PmbA_TldD_3rd"/>
    <property type="match status" value="1"/>
</dbReference>